<sequence length="208" mass="22352">MGAVLWGMRGPVQTDARAQVQEMFAQSVAVLSQPSPATFERYERRGNLNAALLYVMVAAVVSAVIAAFFALFHSDVSFFGQLISRLIIIPVQFLIFTGAVYLIGKNLFKGTGTFSEVAYSFALFFVPLSIVSTLIGIIPVLGWLVSFLIGLVMIYFGFLAVQSSMNLRDQGQSIATLVLAWIASFLVSAAVGGFFASLFAVGRAISGN</sequence>
<dbReference type="EMBL" id="BNAJ01000006">
    <property type="protein sequence ID" value="GHF49440.1"/>
    <property type="molecule type" value="Genomic_DNA"/>
</dbReference>
<protein>
    <submittedName>
        <fullName evidence="7">YIP1 family protein</fullName>
    </submittedName>
</protein>
<evidence type="ECO:0000256" key="4">
    <source>
        <dbReference type="ARBA" id="ARBA00023136"/>
    </source>
</evidence>
<gene>
    <name evidence="7" type="ORF">GCM10017781_27450</name>
</gene>
<evidence type="ECO:0000259" key="6">
    <source>
        <dbReference type="Pfam" id="PF04893"/>
    </source>
</evidence>
<feature type="transmembrane region" description="Helical" evidence="5">
    <location>
        <begin position="143"/>
        <end position="161"/>
    </location>
</feature>
<proteinExistence type="predicted"/>
<feature type="transmembrane region" description="Helical" evidence="5">
    <location>
        <begin position="51"/>
        <end position="72"/>
    </location>
</feature>
<feature type="transmembrane region" description="Helical" evidence="5">
    <location>
        <begin position="116"/>
        <end position="137"/>
    </location>
</feature>
<comment type="subcellular location">
    <subcellularLocation>
        <location evidence="1">Membrane</location>
        <topology evidence="1">Multi-pass membrane protein</topology>
    </subcellularLocation>
</comment>
<evidence type="ECO:0000256" key="5">
    <source>
        <dbReference type="SAM" id="Phobius"/>
    </source>
</evidence>
<keyword evidence="8" id="KW-1185">Reference proteome</keyword>
<reference evidence="8" key="1">
    <citation type="journal article" date="2019" name="Int. J. Syst. Evol. Microbiol.">
        <title>The Global Catalogue of Microorganisms (GCM) 10K type strain sequencing project: providing services to taxonomists for standard genome sequencing and annotation.</title>
        <authorList>
            <consortium name="The Broad Institute Genomics Platform"/>
            <consortium name="The Broad Institute Genome Sequencing Center for Infectious Disease"/>
            <person name="Wu L."/>
            <person name="Ma J."/>
        </authorList>
    </citation>
    <scope>NUCLEOTIDE SEQUENCE [LARGE SCALE GENOMIC DNA]</scope>
    <source>
        <strain evidence="8">CGMCC 1.18437</strain>
    </source>
</reference>
<evidence type="ECO:0000313" key="7">
    <source>
        <dbReference type="EMBL" id="GHF49440.1"/>
    </source>
</evidence>
<dbReference type="InterPro" id="IPR006977">
    <property type="entry name" value="Yip1_dom"/>
</dbReference>
<comment type="caution">
    <text evidence="7">The sequence shown here is derived from an EMBL/GenBank/DDBJ whole genome shotgun (WGS) entry which is preliminary data.</text>
</comment>
<evidence type="ECO:0000313" key="8">
    <source>
        <dbReference type="Proteomes" id="UP000619376"/>
    </source>
</evidence>
<dbReference type="Proteomes" id="UP000619376">
    <property type="component" value="Unassembled WGS sequence"/>
</dbReference>
<keyword evidence="2 5" id="KW-0812">Transmembrane</keyword>
<evidence type="ECO:0000256" key="2">
    <source>
        <dbReference type="ARBA" id="ARBA00022692"/>
    </source>
</evidence>
<organism evidence="7 8">
    <name type="scientific">Deinococcus metalli</name>
    <dbReference type="NCBI Taxonomy" id="1141878"/>
    <lineage>
        <taxon>Bacteria</taxon>
        <taxon>Thermotogati</taxon>
        <taxon>Deinococcota</taxon>
        <taxon>Deinococci</taxon>
        <taxon>Deinococcales</taxon>
        <taxon>Deinococcaceae</taxon>
        <taxon>Deinococcus</taxon>
    </lineage>
</organism>
<keyword evidence="3 5" id="KW-1133">Transmembrane helix</keyword>
<feature type="transmembrane region" description="Helical" evidence="5">
    <location>
        <begin position="173"/>
        <end position="201"/>
    </location>
</feature>
<evidence type="ECO:0000256" key="3">
    <source>
        <dbReference type="ARBA" id="ARBA00022989"/>
    </source>
</evidence>
<evidence type="ECO:0000256" key="1">
    <source>
        <dbReference type="ARBA" id="ARBA00004141"/>
    </source>
</evidence>
<feature type="domain" description="Yip1" evidence="6">
    <location>
        <begin position="30"/>
        <end position="189"/>
    </location>
</feature>
<keyword evidence="4 5" id="KW-0472">Membrane</keyword>
<name>A0ABQ3JP52_9DEIO</name>
<accession>A0ABQ3JP52</accession>
<feature type="transmembrane region" description="Helical" evidence="5">
    <location>
        <begin position="78"/>
        <end position="104"/>
    </location>
</feature>
<dbReference type="Pfam" id="PF04893">
    <property type="entry name" value="Yip1"/>
    <property type="match status" value="1"/>
</dbReference>